<sequence length="440" mass="46394">MTVAVESTPALLGAGLRVPLVTGGHVEYANLDYAASTPCLVDVRDGIDRLLPWYSSVHRGAGLASQVSTMAYERARDSVRTFVGAKPDAAVIFTRNTTDALNLLGRSLPAGTQVFRFASEHHAALLPWRNARLHRLGIPASPENAVRSLARALADAPSGPRLVVLTGASNVTGELWPIPELAEVARLFGAHTVLDAAQLAGHRPIDQAGWGLSWVAVSGHKMYAPFGTGALVGSGDWLADAEPYLVGGGATESVADDAGAETVTWTGLPHLHEGGSPNVVGAHAMAGACETLTRLGWGPLVEHEQALTARVRDGLASVPGVRLLGLWDEDHPRTGVVSFSLTRPDPRLVATALAAEYGIGVRDGAFCAHLAVRFLLDRCGHDGAAQAVRVSVGLGTTTEHVDRLVHGLRELVSNGPKWAYADTGGGWRPRPDPRPVPELR</sequence>
<dbReference type="InterPro" id="IPR000192">
    <property type="entry name" value="Aminotrans_V_dom"/>
</dbReference>
<dbReference type="RefSeq" id="WP_113694027.1">
    <property type="nucleotide sequence ID" value="NZ_CP015163.1"/>
</dbReference>
<organism evidence="5 6">
    <name type="scientific">Amycolatopsis albispora</name>
    <dbReference type="NCBI Taxonomy" id="1804986"/>
    <lineage>
        <taxon>Bacteria</taxon>
        <taxon>Bacillati</taxon>
        <taxon>Actinomycetota</taxon>
        <taxon>Actinomycetes</taxon>
        <taxon>Pseudonocardiales</taxon>
        <taxon>Pseudonocardiaceae</taxon>
        <taxon>Amycolatopsis</taxon>
    </lineage>
</organism>
<accession>A0A344L9P5</accession>
<dbReference type="InterPro" id="IPR015424">
    <property type="entry name" value="PyrdxlP-dep_Trfase"/>
</dbReference>
<dbReference type="OrthoDB" id="9804366at2"/>
<keyword evidence="6" id="KW-1185">Reference proteome</keyword>
<feature type="domain" description="Aminotransferase class V" evidence="4">
    <location>
        <begin position="30"/>
        <end position="404"/>
    </location>
</feature>
<keyword evidence="2" id="KW-0663">Pyridoxal phosphate</keyword>
<evidence type="ECO:0000256" key="2">
    <source>
        <dbReference type="ARBA" id="ARBA00022898"/>
    </source>
</evidence>
<dbReference type="PANTHER" id="PTHR43586:SF8">
    <property type="entry name" value="CYSTEINE DESULFURASE 1, CHLOROPLASTIC"/>
    <property type="match status" value="1"/>
</dbReference>
<evidence type="ECO:0000259" key="4">
    <source>
        <dbReference type="Pfam" id="PF00266"/>
    </source>
</evidence>
<dbReference type="Pfam" id="PF00266">
    <property type="entry name" value="Aminotran_5"/>
    <property type="match status" value="1"/>
</dbReference>
<evidence type="ECO:0000313" key="6">
    <source>
        <dbReference type="Proteomes" id="UP000250434"/>
    </source>
</evidence>
<dbReference type="EMBL" id="CP015163">
    <property type="protein sequence ID" value="AXB44769.1"/>
    <property type="molecule type" value="Genomic_DNA"/>
</dbReference>
<gene>
    <name evidence="5" type="ORF">A4R43_21575</name>
</gene>
<keyword evidence="3" id="KW-0045">Antibiotic biosynthesis</keyword>
<reference evidence="5 6" key="1">
    <citation type="submission" date="2016-04" db="EMBL/GenBank/DDBJ databases">
        <title>Complete genome sequence and analysis of deep-sea sediment isolate, Amycolatopsis sp. WP1.</title>
        <authorList>
            <person name="Wang H."/>
            <person name="Chen S."/>
            <person name="Wu Q."/>
        </authorList>
    </citation>
    <scope>NUCLEOTIDE SEQUENCE [LARGE SCALE GENOMIC DNA]</scope>
    <source>
        <strain evidence="5 6">WP1</strain>
    </source>
</reference>
<comment type="cofactor">
    <cofactor evidence="1">
        <name>pyridoxal 5'-phosphate</name>
        <dbReference type="ChEBI" id="CHEBI:597326"/>
    </cofactor>
</comment>
<proteinExistence type="predicted"/>
<dbReference type="GO" id="GO:0017000">
    <property type="term" value="P:antibiotic biosynthetic process"/>
    <property type="evidence" value="ECO:0007669"/>
    <property type="project" value="UniProtKB-KW"/>
</dbReference>
<protein>
    <submittedName>
        <fullName evidence="5">Cysteine desulfurase</fullName>
    </submittedName>
</protein>
<dbReference type="Gene3D" id="3.40.640.10">
    <property type="entry name" value="Type I PLP-dependent aspartate aminotransferase-like (Major domain)"/>
    <property type="match status" value="1"/>
</dbReference>
<evidence type="ECO:0000256" key="3">
    <source>
        <dbReference type="ARBA" id="ARBA00023194"/>
    </source>
</evidence>
<dbReference type="Proteomes" id="UP000250434">
    <property type="component" value="Chromosome"/>
</dbReference>
<dbReference type="SUPFAM" id="SSF53383">
    <property type="entry name" value="PLP-dependent transferases"/>
    <property type="match status" value="1"/>
</dbReference>
<dbReference type="InterPro" id="IPR015421">
    <property type="entry name" value="PyrdxlP-dep_Trfase_major"/>
</dbReference>
<dbReference type="InterPro" id="IPR015422">
    <property type="entry name" value="PyrdxlP-dep_Trfase_small"/>
</dbReference>
<dbReference type="Gene3D" id="3.90.1150.10">
    <property type="entry name" value="Aspartate Aminotransferase, domain 1"/>
    <property type="match status" value="1"/>
</dbReference>
<name>A0A344L9P5_9PSEU</name>
<dbReference type="AlphaFoldDB" id="A0A344L9P5"/>
<dbReference type="KEGG" id="aab:A4R43_21575"/>
<evidence type="ECO:0000256" key="1">
    <source>
        <dbReference type="ARBA" id="ARBA00001933"/>
    </source>
</evidence>
<dbReference type="PANTHER" id="PTHR43586">
    <property type="entry name" value="CYSTEINE DESULFURASE"/>
    <property type="match status" value="1"/>
</dbReference>
<evidence type="ECO:0000313" key="5">
    <source>
        <dbReference type="EMBL" id="AXB44769.1"/>
    </source>
</evidence>